<organism evidence="3 4">
    <name type="scientific">Rhynchophorus ferrugineus</name>
    <name type="common">Red palm weevil</name>
    <name type="synonym">Curculio ferrugineus</name>
    <dbReference type="NCBI Taxonomy" id="354439"/>
    <lineage>
        <taxon>Eukaryota</taxon>
        <taxon>Metazoa</taxon>
        <taxon>Ecdysozoa</taxon>
        <taxon>Arthropoda</taxon>
        <taxon>Hexapoda</taxon>
        <taxon>Insecta</taxon>
        <taxon>Pterygota</taxon>
        <taxon>Neoptera</taxon>
        <taxon>Endopterygota</taxon>
        <taxon>Coleoptera</taxon>
        <taxon>Polyphaga</taxon>
        <taxon>Cucujiformia</taxon>
        <taxon>Curculionidae</taxon>
        <taxon>Dryophthorinae</taxon>
        <taxon>Rhynchophorus</taxon>
    </lineage>
</organism>
<accession>A0A834IY53</accession>
<keyword evidence="4" id="KW-1185">Reference proteome</keyword>
<feature type="chain" id="PRO_5032452216" evidence="2">
    <location>
        <begin position="19"/>
        <end position="350"/>
    </location>
</feature>
<keyword evidence="2" id="KW-0732">Signal</keyword>
<evidence type="ECO:0000313" key="4">
    <source>
        <dbReference type="Proteomes" id="UP000625711"/>
    </source>
</evidence>
<dbReference type="EMBL" id="JAACXV010000183">
    <property type="protein sequence ID" value="KAF7282207.1"/>
    <property type="molecule type" value="Genomic_DNA"/>
</dbReference>
<dbReference type="OrthoDB" id="10672890at2759"/>
<evidence type="ECO:0000256" key="1">
    <source>
        <dbReference type="SAM" id="Coils"/>
    </source>
</evidence>
<keyword evidence="1" id="KW-0175">Coiled coil</keyword>
<name>A0A834IY53_RHYFE</name>
<proteinExistence type="predicted"/>
<sequence length="350" mass="40131">MKLIIALSTCILLCGASSSYGPAKEVRVDGDERVMVKCPKVLTVFARPRSTHNGIKIIVKEPNKYLEYDFIDGDKKLVHRTFVSDHQHLDEDEQKMLDEERAADSHRHDHHGRVTNDDSQMTVISDIFRRYRGVVSDHSFCLLLNELKRAASSGRISELVYTTLENRCGHCNGSAGAEIGVFSSLDTEVQREGATSPVRDRQDSAGSSIIQRILQIQRAVANAGLGEDDEIRHTSPDNSITRKAEDIERLTTHLQDRTQQLQSHLKLLEREIKQLYHRNTVMENQGQGAAHWLNDIIHSIEHLRREEEMVVQEERSILDKIQRFSKEIITEARSLEKEIDETRYRRGRYL</sequence>
<dbReference type="AlphaFoldDB" id="A0A834IY53"/>
<dbReference type="Proteomes" id="UP000625711">
    <property type="component" value="Unassembled WGS sequence"/>
</dbReference>
<gene>
    <name evidence="3" type="ORF">GWI33_003007</name>
</gene>
<feature type="coiled-coil region" evidence="1">
    <location>
        <begin position="258"/>
        <end position="285"/>
    </location>
</feature>
<feature type="signal peptide" evidence="2">
    <location>
        <begin position="1"/>
        <end position="18"/>
    </location>
</feature>
<evidence type="ECO:0000313" key="3">
    <source>
        <dbReference type="EMBL" id="KAF7282207.1"/>
    </source>
</evidence>
<protein>
    <submittedName>
        <fullName evidence="3">Uncharacterized protein</fullName>
    </submittedName>
</protein>
<reference evidence="3" key="1">
    <citation type="submission" date="2020-08" db="EMBL/GenBank/DDBJ databases">
        <title>Genome sequencing and assembly of the red palm weevil Rhynchophorus ferrugineus.</title>
        <authorList>
            <person name="Dias G.B."/>
            <person name="Bergman C.M."/>
            <person name="Manee M."/>
        </authorList>
    </citation>
    <scope>NUCLEOTIDE SEQUENCE</scope>
    <source>
        <strain evidence="3">AA-2017</strain>
        <tissue evidence="3">Whole larva</tissue>
    </source>
</reference>
<comment type="caution">
    <text evidence="3">The sequence shown here is derived from an EMBL/GenBank/DDBJ whole genome shotgun (WGS) entry which is preliminary data.</text>
</comment>
<evidence type="ECO:0000256" key="2">
    <source>
        <dbReference type="SAM" id="SignalP"/>
    </source>
</evidence>